<feature type="transmembrane region" description="Helical" evidence="1">
    <location>
        <begin position="12"/>
        <end position="31"/>
    </location>
</feature>
<keyword evidence="1" id="KW-0472">Membrane</keyword>
<evidence type="ECO:0000313" key="3">
    <source>
        <dbReference type="Proteomes" id="UP000186015"/>
    </source>
</evidence>
<dbReference type="EMBL" id="FOAT01000036">
    <property type="protein sequence ID" value="SEL46138.1"/>
    <property type="molecule type" value="Genomic_DNA"/>
</dbReference>
<organism evidence="2 3">
    <name type="scientific">Ruminococcus albus</name>
    <dbReference type="NCBI Taxonomy" id="1264"/>
    <lineage>
        <taxon>Bacteria</taxon>
        <taxon>Bacillati</taxon>
        <taxon>Bacillota</taxon>
        <taxon>Clostridia</taxon>
        <taxon>Eubacteriales</taxon>
        <taxon>Oscillospiraceae</taxon>
        <taxon>Ruminococcus</taxon>
    </lineage>
</organism>
<keyword evidence="1" id="KW-1133">Transmembrane helix</keyword>
<dbReference type="Proteomes" id="UP000186015">
    <property type="component" value="Unassembled WGS sequence"/>
</dbReference>
<dbReference type="AlphaFoldDB" id="A0A1H7QEE7"/>
<reference evidence="2 3" key="1">
    <citation type="submission" date="2016-10" db="EMBL/GenBank/DDBJ databases">
        <authorList>
            <person name="de Groot N.N."/>
        </authorList>
    </citation>
    <scope>NUCLEOTIDE SEQUENCE [LARGE SCALE GENOMIC DNA]</scope>
    <source>
        <strain evidence="2 3">KH2T6</strain>
    </source>
</reference>
<sequence length="158" mass="18571">MKKTTKNVKLTRMVIMLVLLISAFGIAWFYYQTNLKYYRINDLSNDSSEKILRIIGIDNSNGEKAVAIETRMHSGDGYNLIEMRIDDIDSFVENNDVIETVIKVNCNIWDRNSRCYPKDCNYCALIIDNNKYYIAVKNHRPEHGTELMDYFFELYNNL</sequence>
<dbReference type="RefSeq" id="WP_074836408.1">
    <property type="nucleotide sequence ID" value="NZ_FOAT01000036.1"/>
</dbReference>
<gene>
    <name evidence="2" type="ORF">SAMN05216469_1366</name>
</gene>
<keyword evidence="1" id="KW-0812">Transmembrane</keyword>
<name>A0A1H7QEE7_RUMAL</name>
<dbReference type="OrthoDB" id="9871750at2"/>
<protein>
    <submittedName>
        <fullName evidence="2">Uncharacterized protein</fullName>
    </submittedName>
</protein>
<accession>A0A1H7QEE7</accession>
<evidence type="ECO:0000313" key="2">
    <source>
        <dbReference type="EMBL" id="SEL46138.1"/>
    </source>
</evidence>
<proteinExistence type="predicted"/>
<evidence type="ECO:0000256" key="1">
    <source>
        <dbReference type="SAM" id="Phobius"/>
    </source>
</evidence>